<organism evidence="1 2">
    <name type="scientific">Couchioplanes caeruleus subsp. caeruleus</name>
    <dbReference type="NCBI Taxonomy" id="56427"/>
    <lineage>
        <taxon>Bacteria</taxon>
        <taxon>Bacillati</taxon>
        <taxon>Actinomycetota</taxon>
        <taxon>Actinomycetes</taxon>
        <taxon>Micromonosporales</taxon>
        <taxon>Micromonosporaceae</taxon>
        <taxon>Couchioplanes</taxon>
    </lineage>
</organism>
<name>A0A1K0FDF5_9ACTN</name>
<sequence>MSDHGRTDRALTLLARPGAYEVLHAMQSRDGTATFAEIKTAARQPLALLRALATEGFVRSYHSGTLDIEPCERTHFCLTAKGEAVTGHLVRLQEWVTSRPTRRGSRGAAA</sequence>
<keyword evidence="2" id="KW-1185">Reference proteome</keyword>
<dbReference type="InterPro" id="IPR036390">
    <property type="entry name" value="WH_DNA-bd_sf"/>
</dbReference>
<dbReference type="RefSeq" id="WP_071808764.1">
    <property type="nucleotide sequence ID" value="NZ_MEIA01000460.1"/>
</dbReference>
<dbReference type="EMBL" id="MEIA01000460">
    <property type="protein sequence ID" value="OJF10776.1"/>
    <property type="molecule type" value="Genomic_DNA"/>
</dbReference>
<gene>
    <name evidence="1" type="ORF">BG844_30370</name>
</gene>
<proteinExistence type="predicted"/>
<evidence type="ECO:0000313" key="1">
    <source>
        <dbReference type="EMBL" id="OJF10776.1"/>
    </source>
</evidence>
<dbReference type="Proteomes" id="UP000182486">
    <property type="component" value="Unassembled WGS sequence"/>
</dbReference>
<accession>A0A1K0FDF5</accession>
<evidence type="ECO:0000313" key="2">
    <source>
        <dbReference type="Proteomes" id="UP000182486"/>
    </source>
</evidence>
<protein>
    <recommendedName>
        <fullName evidence="3">HTH hxlR-type domain-containing protein</fullName>
    </recommendedName>
</protein>
<dbReference type="SUPFAM" id="SSF46785">
    <property type="entry name" value="Winged helix' DNA-binding domain"/>
    <property type="match status" value="1"/>
</dbReference>
<comment type="caution">
    <text evidence="1">The sequence shown here is derived from an EMBL/GenBank/DDBJ whole genome shotgun (WGS) entry which is preliminary data.</text>
</comment>
<evidence type="ECO:0008006" key="3">
    <source>
        <dbReference type="Google" id="ProtNLM"/>
    </source>
</evidence>
<dbReference type="AlphaFoldDB" id="A0A1K0FDF5"/>
<reference evidence="1 2" key="1">
    <citation type="submission" date="2016-09" db="EMBL/GenBank/DDBJ databases">
        <title>Couchioplanes caeruleus draft genome sequence.</title>
        <authorList>
            <person name="Sheehan J."/>
            <person name="Caffrey P."/>
        </authorList>
    </citation>
    <scope>NUCLEOTIDE SEQUENCE [LARGE SCALE GENOMIC DNA]</scope>
    <source>
        <strain evidence="1 2">DSM 43634</strain>
    </source>
</reference>